<evidence type="ECO:0000256" key="1">
    <source>
        <dbReference type="SAM" id="Phobius"/>
    </source>
</evidence>
<organism evidence="2 3">
    <name type="scientific">Nakamurella flava</name>
    <dbReference type="NCBI Taxonomy" id="2576308"/>
    <lineage>
        <taxon>Bacteria</taxon>
        <taxon>Bacillati</taxon>
        <taxon>Actinomycetota</taxon>
        <taxon>Actinomycetes</taxon>
        <taxon>Nakamurellales</taxon>
        <taxon>Nakamurellaceae</taxon>
        <taxon>Nakamurella</taxon>
    </lineage>
</organism>
<comment type="caution">
    <text evidence="2">The sequence shown here is derived from an EMBL/GenBank/DDBJ whole genome shotgun (WGS) entry which is preliminary data.</text>
</comment>
<protein>
    <submittedName>
        <fullName evidence="2">Uncharacterized protein</fullName>
    </submittedName>
</protein>
<name>A0A4U6QP09_9ACTN</name>
<reference evidence="2 3" key="1">
    <citation type="submission" date="2019-05" db="EMBL/GenBank/DDBJ databases">
        <title>Nakamurella sp. N5BH11, whole genome shotgun sequence.</title>
        <authorList>
            <person name="Tuo L."/>
        </authorList>
    </citation>
    <scope>NUCLEOTIDE SEQUENCE [LARGE SCALE GENOMIC DNA]</scope>
    <source>
        <strain evidence="2 3">N5BH11</strain>
    </source>
</reference>
<keyword evidence="1" id="KW-1133">Transmembrane helix</keyword>
<proteinExistence type="predicted"/>
<feature type="transmembrane region" description="Helical" evidence="1">
    <location>
        <begin position="36"/>
        <end position="54"/>
    </location>
</feature>
<feature type="transmembrane region" description="Helical" evidence="1">
    <location>
        <begin position="12"/>
        <end position="30"/>
    </location>
</feature>
<sequence>MAQNLARHRQLLLVVGGGLIALAGVLFLIAGQHVRGWPFLAVGVVLIVVAVLTGRRTSSAARPSTRPGGR</sequence>
<dbReference type="AlphaFoldDB" id="A0A4U6QP09"/>
<accession>A0A4U6QP09</accession>
<keyword evidence="1" id="KW-0472">Membrane</keyword>
<evidence type="ECO:0000313" key="2">
    <source>
        <dbReference type="EMBL" id="TKV61806.1"/>
    </source>
</evidence>
<dbReference type="EMBL" id="SZZH01000001">
    <property type="protein sequence ID" value="TKV61806.1"/>
    <property type="molecule type" value="Genomic_DNA"/>
</dbReference>
<dbReference type="Proteomes" id="UP000306985">
    <property type="component" value="Unassembled WGS sequence"/>
</dbReference>
<evidence type="ECO:0000313" key="3">
    <source>
        <dbReference type="Proteomes" id="UP000306985"/>
    </source>
</evidence>
<keyword evidence="1" id="KW-0812">Transmembrane</keyword>
<keyword evidence="3" id="KW-1185">Reference proteome</keyword>
<dbReference type="RefSeq" id="WP_137449111.1">
    <property type="nucleotide sequence ID" value="NZ_SZZH01000001.1"/>
</dbReference>
<gene>
    <name evidence="2" type="ORF">FDO65_09760</name>
</gene>